<dbReference type="SUPFAM" id="SSF57701">
    <property type="entry name" value="Zn2/Cys6 DNA-binding domain"/>
    <property type="match status" value="1"/>
</dbReference>
<dbReference type="InterPro" id="IPR021858">
    <property type="entry name" value="Fun_TF"/>
</dbReference>
<feature type="domain" description="Zn(2)-C6 fungal-type" evidence="3">
    <location>
        <begin position="9"/>
        <end position="37"/>
    </location>
</feature>
<dbReference type="InterPro" id="IPR053178">
    <property type="entry name" value="Osmoadaptation_assoc"/>
</dbReference>
<keyword evidence="1" id="KW-0539">Nucleus</keyword>
<dbReference type="Proteomes" id="UP001600888">
    <property type="component" value="Unassembled WGS sequence"/>
</dbReference>
<dbReference type="EMBL" id="JBAWTH010000012">
    <property type="protein sequence ID" value="KAL2289719.1"/>
    <property type="molecule type" value="Genomic_DNA"/>
</dbReference>
<dbReference type="PROSITE" id="PS50048">
    <property type="entry name" value="ZN2_CY6_FUNGAL_2"/>
    <property type="match status" value="1"/>
</dbReference>
<dbReference type="InterPro" id="IPR036864">
    <property type="entry name" value="Zn2-C6_fun-type_DNA-bd_sf"/>
</dbReference>
<organism evidence="4 5">
    <name type="scientific">Diaporthe vaccinii</name>
    <dbReference type="NCBI Taxonomy" id="105482"/>
    <lineage>
        <taxon>Eukaryota</taxon>
        <taxon>Fungi</taxon>
        <taxon>Dikarya</taxon>
        <taxon>Ascomycota</taxon>
        <taxon>Pezizomycotina</taxon>
        <taxon>Sordariomycetes</taxon>
        <taxon>Sordariomycetidae</taxon>
        <taxon>Diaporthales</taxon>
        <taxon>Diaporthaceae</taxon>
        <taxon>Diaporthe</taxon>
        <taxon>Diaporthe eres species complex</taxon>
    </lineage>
</organism>
<feature type="region of interest" description="Disordered" evidence="2">
    <location>
        <begin position="58"/>
        <end position="89"/>
    </location>
</feature>
<protein>
    <recommendedName>
        <fullName evidence="3">Zn(2)-C6 fungal-type domain-containing protein</fullName>
    </recommendedName>
</protein>
<sequence>MVGVPRSKGCALCVKRRVKCDQNLPFCGNCIKYGAECPGYEKSRKFVSVKHAVRARGQDLPKGFATQPASSSTSPPGSTGTSNGPTPQLSAWQARGQVAGSSASLGLQGPSYSQIPGSLRGSPVPFIHNIIGELFNIYSREEMTFSAPWFSSLINYLGRSQPLDMAMSAYLLQMVGKAKGDRAQISRSRDVYGRSLVGLQHALNHPVAWKSAETLAATMLCCLFELFAGTTNPVSWMMHAAGVSKLVQARGPSSFSTRFERASLSCFRPLMTMQSLFSGQDCFLAQPKWQDLSIRLSEPTVDEEGNGAEEALEITRIPTPPWVRHQDGYFTLLAKMPLVLSWGYSIREERRHGITPDPNRVKLLAEQAGSLRSEYCAWHETAVSGGAITPPVEVPSADSTSPFSTVLEFSNPWVGSVETSYWATMLILQEALNQCYEDGQEGRYDEENQELARNILRATESVGRGIMGPYRISYALRIAYDFVDLPLKMWVLSAAGRYSQQYAAMSTETYPRPNANIGVHSFMVEDDGDDSAVDWKATAVDSEGDQNVVQR</sequence>
<dbReference type="PANTHER" id="PTHR38111:SF6">
    <property type="entry name" value="FINGER DOMAIN PROTEIN, PUTATIVE (AFU_ORTHOLOGUE AFUA_8G01940)-RELATED"/>
    <property type="match status" value="1"/>
</dbReference>
<comment type="caution">
    <text evidence="4">The sequence shown here is derived from an EMBL/GenBank/DDBJ whole genome shotgun (WGS) entry which is preliminary data.</text>
</comment>
<feature type="compositionally biased region" description="Low complexity" evidence="2">
    <location>
        <begin position="70"/>
        <end position="87"/>
    </location>
</feature>
<proteinExistence type="predicted"/>
<name>A0ABR4F4Y4_9PEZI</name>
<gene>
    <name evidence="4" type="ORF">FJTKL_01934</name>
</gene>
<dbReference type="PANTHER" id="PTHR38111">
    <property type="entry name" value="ZN(2)-C6 FUNGAL-TYPE DOMAIN-CONTAINING PROTEIN-RELATED"/>
    <property type="match status" value="1"/>
</dbReference>
<evidence type="ECO:0000313" key="5">
    <source>
        <dbReference type="Proteomes" id="UP001600888"/>
    </source>
</evidence>
<evidence type="ECO:0000256" key="2">
    <source>
        <dbReference type="SAM" id="MobiDB-lite"/>
    </source>
</evidence>
<reference evidence="4 5" key="1">
    <citation type="submission" date="2024-03" db="EMBL/GenBank/DDBJ databases">
        <title>A high-quality draft genome sequence of Diaporthe vaccinii, a causative agent of upright dieback and viscid rot disease in cranberry plants.</title>
        <authorList>
            <person name="Sarrasin M."/>
            <person name="Lang B.F."/>
            <person name="Burger G."/>
        </authorList>
    </citation>
    <scope>NUCLEOTIDE SEQUENCE [LARGE SCALE GENOMIC DNA]</scope>
    <source>
        <strain evidence="4 5">IS7</strain>
    </source>
</reference>
<dbReference type="Pfam" id="PF00172">
    <property type="entry name" value="Zn_clus"/>
    <property type="match status" value="1"/>
</dbReference>
<evidence type="ECO:0000313" key="4">
    <source>
        <dbReference type="EMBL" id="KAL2289719.1"/>
    </source>
</evidence>
<dbReference type="Gene3D" id="4.10.240.10">
    <property type="entry name" value="Zn(2)-C6 fungal-type DNA-binding domain"/>
    <property type="match status" value="1"/>
</dbReference>
<dbReference type="CDD" id="cd00067">
    <property type="entry name" value="GAL4"/>
    <property type="match status" value="1"/>
</dbReference>
<dbReference type="SMART" id="SM00066">
    <property type="entry name" value="GAL4"/>
    <property type="match status" value="1"/>
</dbReference>
<dbReference type="InterPro" id="IPR001138">
    <property type="entry name" value="Zn2Cys6_DnaBD"/>
</dbReference>
<evidence type="ECO:0000259" key="3">
    <source>
        <dbReference type="PROSITE" id="PS50048"/>
    </source>
</evidence>
<keyword evidence="5" id="KW-1185">Reference proteome</keyword>
<accession>A0ABR4F4Y4</accession>
<evidence type="ECO:0000256" key="1">
    <source>
        <dbReference type="ARBA" id="ARBA00023242"/>
    </source>
</evidence>
<dbReference type="Pfam" id="PF11951">
    <property type="entry name" value="Fungal_trans_2"/>
    <property type="match status" value="1"/>
</dbReference>